<dbReference type="EMBL" id="JACXJA010000065">
    <property type="protein sequence ID" value="MBD2866663.1"/>
    <property type="molecule type" value="Genomic_DNA"/>
</dbReference>
<dbReference type="AlphaFoldDB" id="A0A927CHE8"/>
<dbReference type="Pfam" id="PF12833">
    <property type="entry name" value="HTH_18"/>
    <property type="match status" value="1"/>
</dbReference>
<proteinExistence type="predicted"/>
<dbReference type="PANTHER" id="PTHR43280">
    <property type="entry name" value="ARAC-FAMILY TRANSCRIPTIONAL REGULATOR"/>
    <property type="match status" value="1"/>
</dbReference>
<dbReference type="InterPro" id="IPR020449">
    <property type="entry name" value="Tscrpt_reg_AraC-type_HTH"/>
</dbReference>
<dbReference type="Proteomes" id="UP000639396">
    <property type="component" value="Unassembled WGS sequence"/>
</dbReference>
<dbReference type="InterPro" id="IPR009057">
    <property type="entry name" value="Homeodomain-like_sf"/>
</dbReference>
<protein>
    <submittedName>
        <fullName evidence="5">Helix-turn-helix transcriptional regulator</fullName>
    </submittedName>
</protein>
<reference evidence="5" key="1">
    <citation type="submission" date="2020-09" db="EMBL/GenBank/DDBJ databases">
        <title>A novel bacterium of genus Paenibacillus, isolated from South China Sea.</title>
        <authorList>
            <person name="Huang H."/>
            <person name="Mo K."/>
            <person name="Hu Y."/>
        </authorList>
    </citation>
    <scope>NUCLEOTIDE SEQUENCE</scope>
    <source>
        <strain evidence="5">IB182363</strain>
    </source>
</reference>
<dbReference type="PRINTS" id="PR00032">
    <property type="entry name" value="HTHARAC"/>
</dbReference>
<organism evidence="5 6">
    <name type="scientific">Paenibacillus oceani</name>
    <dbReference type="NCBI Taxonomy" id="2772510"/>
    <lineage>
        <taxon>Bacteria</taxon>
        <taxon>Bacillati</taxon>
        <taxon>Bacillota</taxon>
        <taxon>Bacilli</taxon>
        <taxon>Bacillales</taxon>
        <taxon>Paenibacillaceae</taxon>
        <taxon>Paenibacillus</taxon>
    </lineage>
</organism>
<dbReference type="InterPro" id="IPR018062">
    <property type="entry name" value="HTH_AraC-typ_CS"/>
</dbReference>
<dbReference type="SUPFAM" id="SSF46689">
    <property type="entry name" value="Homeodomain-like"/>
    <property type="match status" value="2"/>
</dbReference>
<gene>
    <name evidence="5" type="ORF">IDH45_32315</name>
</gene>
<dbReference type="SUPFAM" id="SSF51215">
    <property type="entry name" value="Regulatory protein AraC"/>
    <property type="match status" value="1"/>
</dbReference>
<dbReference type="InterPro" id="IPR018060">
    <property type="entry name" value="HTH_AraC"/>
</dbReference>
<evidence type="ECO:0000313" key="6">
    <source>
        <dbReference type="Proteomes" id="UP000639396"/>
    </source>
</evidence>
<dbReference type="GO" id="GO:0043565">
    <property type="term" value="F:sequence-specific DNA binding"/>
    <property type="evidence" value="ECO:0007669"/>
    <property type="project" value="InterPro"/>
</dbReference>
<comment type="caution">
    <text evidence="5">The sequence shown here is derived from an EMBL/GenBank/DDBJ whole genome shotgun (WGS) entry which is preliminary data.</text>
</comment>
<dbReference type="PANTHER" id="PTHR43280:SF2">
    <property type="entry name" value="HTH-TYPE TRANSCRIPTIONAL REGULATOR EXSA"/>
    <property type="match status" value="1"/>
</dbReference>
<name>A0A927CHE8_9BACL</name>
<dbReference type="PROSITE" id="PS00041">
    <property type="entry name" value="HTH_ARAC_FAMILY_1"/>
    <property type="match status" value="1"/>
</dbReference>
<evidence type="ECO:0000256" key="2">
    <source>
        <dbReference type="ARBA" id="ARBA00023125"/>
    </source>
</evidence>
<keyword evidence="3" id="KW-0804">Transcription</keyword>
<dbReference type="SMART" id="SM00342">
    <property type="entry name" value="HTH_ARAC"/>
    <property type="match status" value="1"/>
</dbReference>
<evidence type="ECO:0000256" key="3">
    <source>
        <dbReference type="ARBA" id="ARBA00023163"/>
    </source>
</evidence>
<dbReference type="InterPro" id="IPR037923">
    <property type="entry name" value="HTH-like"/>
</dbReference>
<evidence type="ECO:0000259" key="4">
    <source>
        <dbReference type="PROSITE" id="PS01124"/>
    </source>
</evidence>
<dbReference type="Gene3D" id="1.10.10.60">
    <property type="entry name" value="Homeodomain-like"/>
    <property type="match status" value="2"/>
</dbReference>
<dbReference type="RefSeq" id="WP_190932278.1">
    <property type="nucleotide sequence ID" value="NZ_JACXJA010000065.1"/>
</dbReference>
<keyword evidence="2" id="KW-0238">DNA-binding</keyword>
<accession>A0A927CHE8</accession>
<keyword evidence="6" id="KW-1185">Reference proteome</keyword>
<sequence length="274" mass="31789">MRIRSFNTHTLQRNHTGKSGGIHPYGELLCVRAGHAVLEWMGAEYTASSPSLFVLAPDTPHRIIRVSEPLRFWYVELDMEPHEPFFSVEQAMQWNRFQETADYSSSSLWLIGQTLEHISYSADCLRSEPSAYDEELVRLDLEKTMRLIRKQLQTADTASGYADTSTKAFVQRLMRHMETNYYEPIDIDMLSKRVHLNPSYVIRSFKSIAGVTPIQYLHKLRLNAAISLLSHTDMAVHRIAEETGFNSVHYFSRLFKQKHGISPQQWRDERQGKR</sequence>
<dbReference type="GO" id="GO:0003700">
    <property type="term" value="F:DNA-binding transcription factor activity"/>
    <property type="evidence" value="ECO:0007669"/>
    <property type="project" value="InterPro"/>
</dbReference>
<feature type="domain" description="HTH araC/xylS-type" evidence="4">
    <location>
        <begin position="171"/>
        <end position="269"/>
    </location>
</feature>
<keyword evidence="1" id="KW-0805">Transcription regulation</keyword>
<dbReference type="PROSITE" id="PS01124">
    <property type="entry name" value="HTH_ARAC_FAMILY_2"/>
    <property type="match status" value="1"/>
</dbReference>
<evidence type="ECO:0000256" key="1">
    <source>
        <dbReference type="ARBA" id="ARBA00023015"/>
    </source>
</evidence>
<evidence type="ECO:0000313" key="5">
    <source>
        <dbReference type="EMBL" id="MBD2866663.1"/>
    </source>
</evidence>